<accession>A0A6C0GH99</accession>
<sequence>MKHGQLKENRPFFKRSVLKSNPDITYSILQPVKKPTCFIIGESSLLIESARRLIKTHYQIKGIISDDVAV</sequence>
<dbReference type="KEGG" id="rhoz:GXP67_12080"/>
<dbReference type="Proteomes" id="UP000480178">
    <property type="component" value="Chromosome"/>
</dbReference>
<evidence type="ECO:0000313" key="1">
    <source>
        <dbReference type="EMBL" id="QHT67319.1"/>
    </source>
</evidence>
<evidence type="ECO:0000313" key="2">
    <source>
        <dbReference type="Proteomes" id="UP000480178"/>
    </source>
</evidence>
<protein>
    <submittedName>
        <fullName evidence="1">Uncharacterized protein</fullName>
    </submittedName>
</protein>
<keyword evidence="2" id="KW-1185">Reference proteome</keyword>
<dbReference type="AlphaFoldDB" id="A0A6C0GH99"/>
<dbReference type="RefSeq" id="WP_162443357.1">
    <property type="nucleotide sequence ID" value="NZ_CP048222.1"/>
</dbReference>
<proteinExistence type="predicted"/>
<dbReference type="EMBL" id="CP048222">
    <property type="protein sequence ID" value="QHT67319.1"/>
    <property type="molecule type" value="Genomic_DNA"/>
</dbReference>
<gene>
    <name evidence="1" type="ORF">GXP67_12080</name>
</gene>
<organism evidence="1 2">
    <name type="scientific">Rhodocytophaga rosea</name>
    <dbReference type="NCBI Taxonomy" id="2704465"/>
    <lineage>
        <taxon>Bacteria</taxon>
        <taxon>Pseudomonadati</taxon>
        <taxon>Bacteroidota</taxon>
        <taxon>Cytophagia</taxon>
        <taxon>Cytophagales</taxon>
        <taxon>Rhodocytophagaceae</taxon>
        <taxon>Rhodocytophaga</taxon>
    </lineage>
</organism>
<name>A0A6C0GH99_9BACT</name>
<reference evidence="1 2" key="1">
    <citation type="submission" date="2020-01" db="EMBL/GenBank/DDBJ databases">
        <authorList>
            <person name="Kim M.K."/>
        </authorList>
    </citation>
    <scope>NUCLEOTIDE SEQUENCE [LARGE SCALE GENOMIC DNA]</scope>
    <source>
        <strain evidence="1 2">172606-1</strain>
    </source>
</reference>